<dbReference type="Proteomes" id="UP000482960">
    <property type="component" value="Unassembled WGS sequence"/>
</dbReference>
<organism evidence="1 2">
    <name type="scientific">Phytohabitans rumicis</name>
    <dbReference type="NCBI Taxonomy" id="1076125"/>
    <lineage>
        <taxon>Bacteria</taxon>
        <taxon>Bacillati</taxon>
        <taxon>Actinomycetota</taxon>
        <taxon>Actinomycetes</taxon>
        <taxon>Micromonosporales</taxon>
        <taxon>Micromonosporaceae</taxon>
    </lineage>
</organism>
<comment type="caution">
    <text evidence="1">The sequence shown here is derived from an EMBL/GenBank/DDBJ whole genome shotgun (WGS) entry which is preliminary data.</text>
</comment>
<dbReference type="EMBL" id="BLPG01000001">
    <property type="protein sequence ID" value="GFJ87854.1"/>
    <property type="molecule type" value="Genomic_DNA"/>
</dbReference>
<proteinExistence type="predicted"/>
<keyword evidence="2" id="KW-1185">Reference proteome</keyword>
<dbReference type="AlphaFoldDB" id="A0A6V8KVJ3"/>
<protein>
    <submittedName>
        <fullName evidence="1">Uncharacterized protein</fullName>
    </submittedName>
</protein>
<sequence length="89" mass="9730">MTIHVIAVHHTTHTCPADPDPHVIDTRRTVLAILDGGPCRTPVTIRCGNTTVQIPCGRHEPRQRQCGACRIIVTEHTVTSTHLHTEVAA</sequence>
<evidence type="ECO:0000313" key="1">
    <source>
        <dbReference type="EMBL" id="GFJ87854.1"/>
    </source>
</evidence>
<accession>A0A6V8KVJ3</accession>
<reference evidence="1 2" key="2">
    <citation type="submission" date="2020-03" db="EMBL/GenBank/DDBJ databases">
        <authorList>
            <person name="Ichikawa N."/>
            <person name="Kimura A."/>
            <person name="Kitahashi Y."/>
            <person name="Uohara A."/>
        </authorList>
    </citation>
    <scope>NUCLEOTIDE SEQUENCE [LARGE SCALE GENOMIC DNA]</scope>
    <source>
        <strain evidence="1 2">NBRC 108638</strain>
    </source>
</reference>
<name>A0A6V8KVJ3_9ACTN</name>
<evidence type="ECO:0000313" key="2">
    <source>
        <dbReference type="Proteomes" id="UP000482960"/>
    </source>
</evidence>
<dbReference type="RefSeq" id="WP_173074976.1">
    <property type="nucleotide sequence ID" value="NZ_BAABJB010000029.1"/>
</dbReference>
<gene>
    <name evidence="1" type="ORF">Prum_014960</name>
</gene>
<reference evidence="1 2" key="1">
    <citation type="submission" date="2020-03" db="EMBL/GenBank/DDBJ databases">
        <title>Whole genome shotgun sequence of Phytohabitans rumicis NBRC 108638.</title>
        <authorList>
            <person name="Komaki H."/>
            <person name="Tamura T."/>
        </authorList>
    </citation>
    <scope>NUCLEOTIDE SEQUENCE [LARGE SCALE GENOMIC DNA]</scope>
    <source>
        <strain evidence="1 2">NBRC 108638</strain>
    </source>
</reference>